<name>A0A0J1GFB9_9GAMM</name>
<comment type="caution">
    <text evidence="2">The sequence shown here is derived from an EMBL/GenBank/DDBJ whole genome shotgun (WGS) entry which is preliminary data.</text>
</comment>
<evidence type="ECO:0000313" key="2">
    <source>
        <dbReference type="EMBL" id="KLU98399.1"/>
    </source>
</evidence>
<reference evidence="2 3" key="1">
    <citation type="submission" date="2015-05" db="EMBL/GenBank/DDBJ databases">
        <title>Photobacterium galathea sp. nov.</title>
        <authorList>
            <person name="Machado H."/>
            <person name="Gram L."/>
        </authorList>
    </citation>
    <scope>NUCLEOTIDE SEQUENCE [LARGE SCALE GENOMIC DNA]</scope>
    <source>
        <strain evidence="2 3">DSM 25995</strain>
    </source>
</reference>
<keyword evidence="1" id="KW-1133">Transmembrane helix</keyword>
<dbReference type="RefSeq" id="WP_047876741.1">
    <property type="nucleotide sequence ID" value="NZ_BMYC01000035.1"/>
</dbReference>
<feature type="transmembrane region" description="Helical" evidence="1">
    <location>
        <begin position="9"/>
        <end position="27"/>
    </location>
</feature>
<proteinExistence type="predicted"/>
<protein>
    <submittedName>
        <fullName evidence="2">Uncharacterized protein</fullName>
    </submittedName>
</protein>
<evidence type="ECO:0000256" key="1">
    <source>
        <dbReference type="SAM" id="Phobius"/>
    </source>
</evidence>
<sequence>MNDNNEVSLYNKIVISVAILGSLVALFKAGLVAAIVKFVFVIIFGAVAKALWDWIVGDFFNRL</sequence>
<evidence type="ECO:0000313" key="3">
    <source>
        <dbReference type="Proteomes" id="UP000036426"/>
    </source>
</evidence>
<dbReference type="EMBL" id="LDOV01000058">
    <property type="protein sequence ID" value="KLU98399.1"/>
    <property type="molecule type" value="Genomic_DNA"/>
</dbReference>
<feature type="transmembrane region" description="Helical" evidence="1">
    <location>
        <begin position="33"/>
        <end position="52"/>
    </location>
</feature>
<dbReference type="PATRIC" id="fig|754436.4.peg.4789"/>
<keyword evidence="1" id="KW-0472">Membrane</keyword>
<gene>
    <name evidence="2" type="ORF">ABT58_22825</name>
</gene>
<organism evidence="2 3">
    <name type="scientific">Photobacterium aphoticum</name>
    <dbReference type="NCBI Taxonomy" id="754436"/>
    <lineage>
        <taxon>Bacteria</taxon>
        <taxon>Pseudomonadati</taxon>
        <taxon>Pseudomonadota</taxon>
        <taxon>Gammaproteobacteria</taxon>
        <taxon>Vibrionales</taxon>
        <taxon>Vibrionaceae</taxon>
        <taxon>Photobacterium</taxon>
    </lineage>
</organism>
<keyword evidence="1" id="KW-0812">Transmembrane</keyword>
<dbReference type="Proteomes" id="UP000036426">
    <property type="component" value="Unassembled WGS sequence"/>
</dbReference>
<accession>A0A0J1GFB9</accession>
<keyword evidence="3" id="KW-1185">Reference proteome</keyword>
<dbReference type="AlphaFoldDB" id="A0A0J1GFB9"/>